<keyword evidence="1" id="KW-0812">Transmembrane</keyword>
<evidence type="ECO:0000313" key="2">
    <source>
        <dbReference type="EMBL" id="GGM57677.1"/>
    </source>
</evidence>
<organism evidence="2 3">
    <name type="scientific">Deinococcus arenae</name>
    <dbReference type="NCBI Taxonomy" id="1452751"/>
    <lineage>
        <taxon>Bacteria</taxon>
        <taxon>Thermotogati</taxon>
        <taxon>Deinococcota</taxon>
        <taxon>Deinococci</taxon>
        <taxon>Deinococcales</taxon>
        <taxon>Deinococcaceae</taxon>
        <taxon>Deinococcus</taxon>
    </lineage>
</organism>
<protein>
    <submittedName>
        <fullName evidence="2">Membrane protein</fullName>
    </submittedName>
</protein>
<sequence>MDALAPYLPLIYTILRGLAVIGLVHALITRQPPYWMITLGFAAFLGGIFSMVFSLVYVFTVLIPSLRGGTRVAGQAVARGVEALKPLDTRIREAQARLDESDTLQHRADLAALQARAGRPDDAQATLASLLSGIYADDPVVLLTSAELDLARGDHAAAEHKLTRVDLRTSAATRTRTLTLLAQAQDAQGKPDADQTYRDAITGATTEEPRARYAAYLIRQGRAADARTLLDQIAKTESRATNLYRRQEREWFQMAAGLRKELK</sequence>
<keyword evidence="3" id="KW-1185">Reference proteome</keyword>
<proteinExistence type="predicted"/>
<accession>A0A8H9LD29</accession>
<dbReference type="PIRSF" id="PIRSF030959">
    <property type="entry name" value="UCP030959"/>
    <property type="match status" value="1"/>
</dbReference>
<evidence type="ECO:0000313" key="3">
    <source>
        <dbReference type="Proteomes" id="UP000600547"/>
    </source>
</evidence>
<dbReference type="RefSeq" id="WP_110828751.1">
    <property type="nucleotide sequence ID" value="NZ_BMQG01000023.1"/>
</dbReference>
<reference evidence="3" key="1">
    <citation type="journal article" date="2019" name="Int. J. Syst. Evol. Microbiol.">
        <title>The Global Catalogue of Microorganisms (GCM) 10K type strain sequencing project: providing services to taxonomists for standard genome sequencing and annotation.</title>
        <authorList>
            <consortium name="The Broad Institute Genomics Platform"/>
            <consortium name="The Broad Institute Genome Sequencing Center for Infectious Disease"/>
            <person name="Wu L."/>
            <person name="Ma J."/>
        </authorList>
    </citation>
    <scope>NUCLEOTIDE SEQUENCE [LARGE SCALE GENOMIC DNA]</scope>
    <source>
        <strain evidence="3">JCM 31047</strain>
    </source>
</reference>
<keyword evidence="1" id="KW-0472">Membrane</keyword>
<dbReference type="AlphaFoldDB" id="A0A8H9LD29"/>
<dbReference type="Gene3D" id="1.25.40.10">
    <property type="entry name" value="Tetratricopeptide repeat domain"/>
    <property type="match status" value="1"/>
</dbReference>
<dbReference type="InterPro" id="IPR014562">
    <property type="entry name" value="UCP030959_TPR_rpt-cont"/>
</dbReference>
<name>A0A8H9LD29_9DEIO</name>
<gene>
    <name evidence="2" type="ORF">GCM10008956_36680</name>
</gene>
<dbReference type="Proteomes" id="UP000600547">
    <property type="component" value="Unassembled WGS sequence"/>
</dbReference>
<dbReference type="EMBL" id="BMQG01000023">
    <property type="protein sequence ID" value="GGM57677.1"/>
    <property type="molecule type" value="Genomic_DNA"/>
</dbReference>
<feature type="transmembrane region" description="Helical" evidence="1">
    <location>
        <begin position="7"/>
        <end position="28"/>
    </location>
</feature>
<feature type="transmembrane region" description="Helical" evidence="1">
    <location>
        <begin position="34"/>
        <end position="63"/>
    </location>
</feature>
<dbReference type="InterPro" id="IPR011990">
    <property type="entry name" value="TPR-like_helical_dom_sf"/>
</dbReference>
<comment type="caution">
    <text evidence="2">The sequence shown here is derived from an EMBL/GenBank/DDBJ whole genome shotgun (WGS) entry which is preliminary data.</text>
</comment>
<evidence type="ECO:0000256" key="1">
    <source>
        <dbReference type="SAM" id="Phobius"/>
    </source>
</evidence>
<keyword evidence="1" id="KW-1133">Transmembrane helix</keyword>